<dbReference type="RefSeq" id="XP_024698497.1">
    <property type="nucleotide sequence ID" value="XM_024850368.1"/>
</dbReference>
<protein>
    <recommendedName>
        <fullName evidence="1">Calcineurin-like phosphoesterase domain-containing protein</fullName>
    </recommendedName>
</protein>
<dbReference type="EMBL" id="MSFO01000011">
    <property type="protein sequence ID" value="PLB43195.1"/>
    <property type="molecule type" value="Genomic_DNA"/>
</dbReference>
<evidence type="ECO:0000259" key="1">
    <source>
        <dbReference type="Pfam" id="PF00149"/>
    </source>
</evidence>
<dbReference type="InterPro" id="IPR004843">
    <property type="entry name" value="Calcineurin-like_PHP"/>
</dbReference>
<organism evidence="2 3">
    <name type="scientific">Aspergillus steynii IBT 23096</name>
    <dbReference type="NCBI Taxonomy" id="1392250"/>
    <lineage>
        <taxon>Eukaryota</taxon>
        <taxon>Fungi</taxon>
        <taxon>Dikarya</taxon>
        <taxon>Ascomycota</taxon>
        <taxon>Pezizomycotina</taxon>
        <taxon>Eurotiomycetes</taxon>
        <taxon>Eurotiomycetidae</taxon>
        <taxon>Eurotiales</taxon>
        <taxon>Aspergillaceae</taxon>
        <taxon>Aspergillus</taxon>
        <taxon>Aspergillus subgen. Circumdati</taxon>
    </lineage>
</organism>
<evidence type="ECO:0000313" key="3">
    <source>
        <dbReference type="Proteomes" id="UP000234275"/>
    </source>
</evidence>
<name>A0A2I2FRD1_9EURO</name>
<dbReference type="GeneID" id="36558067"/>
<dbReference type="Proteomes" id="UP000234275">
    <property type="component" value="Unassembled WGS sequence"/>
</dbReference>
<dbReference type="OrthoDB" id="550558at2759"/>
<accession>A0A2I2FRD1</accession>
<gene>
    <name evidence="2" type="ORF">P170DRAFT_441655</name>
</gene>
<dbReference type="AlphaFoldDB" id="A0A2I2FRD1"/>
<dbReference type="Pfam" id="PF00149">
    <property type="entry name" value="Metallophos"/>
    <property type="match status" value="1"/>
</dbReference>
<dbReference type="Gene3D" id="3.60.21.10">
    <property type="match status" value="1"/>
</dbReference>
<dbReference type="PANTHER" id="PTHR37844:SF2">
    <property type="entry name" value="SER_THR PROTEIN PHOSPHATASE SUPERFAMILY (AFU_ORTHOLOGUE AFUA_1G14840)"/>
    <property type="match status" value="1"/>
</dbReference>
<keyword evidence="3" id="KW-1185">Reference proteome</keyword>
<dbReference type="SUPFAM" id="SSF56300">
    <property type="entry name" value="Metallo-dependent phosphatases"/>
    <property type="match status" value="1"/>
</dbReference>
<evidence type="ECO:0000313" key="2">
    <source>
        <dbReference type="EMBL" id="PLB43195.1"/>
    </source>
</evidence>
<dbReference type="InterPro" id="IPR029052">
    <property type="entry name" value="Metallo-depent_PP-like"/>
</dbReference>
<dbReference type="VEuPathDB" id="FungiDB:P170DRAFT_441655"/>
<sequence length="268" mass="30515">MTDQRIQIVSDLHLESPSAYDLFDITPKAPFLALLGDVGYVRDEGFFDFLRKQLAAFRVVFLVLGNHEPYHSSWVEAKSRVEGFKETIHSTSQGDEALGELVLLDQTRYDLSPTVTILGCTLFSNVTHDQSDHVSFGLNDFYHTRDWSVESHREAHLADLAWLNKEVDLISREEPGRKIVVFTHYCPSTDTNVIDPRHGNSKISSGFMTDLSKESCWQCKAVTLWAFGHTHFNCDFRDPETGKRVLANQRGYYFAQSTGFDSEKIVEL</sequence>
<feature type="domain" description="Calcineurin-like phosphoesterase" evidence="1">
    <location>
        <begin position="5"/>
        <end position="231"/>
    </location>
</feature>
<dbReference type="GO" id="GO:0016787">
    <property type="term" value="F:hydrolase activity"/>
    <property type="evidence" value="ECO:0007669"/>
    <property type="project" value="InterPro"/>
</dbReference>
<comment type="caution">
    <text evidence="2">The sequence shown here is derived from an EMBL/GenBank/DDBJ whole genome shotgun (WGS) entry which is preliminary data.</text>
</comment>
<dbReference type="PANTHER" id="PTHR37844">
    <property type="entry name" value="SER/THR PROTEIN PHOSPHATASE SUPERFAMILY (AFU_ORTHOLOGUE AFUA_1G14840)"/>
    <property type="match status" value="1"/>
</dbReference>
<proteinExistence type="predicted"/>
<reference evidence="2 3" key="1">
    <citation type="submission" date="2016-12" db="EMBL/GenBank/DDBJ databases">
        <title>The genomes of Aspergillus section Nigri reveals drivers in fungal speciation.</title>
        <authorList>
            <consortium name="DOE Joint Genome Institute"/>
            <person name="Vesth T.C."/>
            <person name="Nybo J."/>
            <person name="Theobald S."/>
            <person name="Brandl J."/>
            <person name="Frisvad J.C."/>
            <person name="Nielsen K.F."/>
            <person name="Lyhne E.K."/>
            <person name="Kogle M.E."/>
            <person name="Kuo A."/>
            <person name="Riley R."/>
            <person name="Clum A."/>
            <person name="Nolan M."/>
            <person name="Lipzen A."/>
            <person name="Salamov A."/>
            <person name="Henrissat B."/>
            <person name="Wiebenga A."/>
            <person name="De Vries R.P."/>
            <person name="Grigoriev I.V."/>
            <person name="Mortensen U.H."/>
            <person name="Andersen M.R."/>
            <person name="Baker S.E."/>
        </authorList>
    </citation>
    <scope>NUCLEOTIDE SEQUENCE [LARGE SCALE GENOMIC DNA]</scope>
    <source>
        <strain evidence="2 3">IBT 23096</strain>
    </source>
</reference>